<reference evidence="3 4" key="1">
    <citation type="submission" date="2017-01" db="EMBL/GenBank/DDBJ databases">
        <title>The cable genome- insights into the physiology and evolution of filamentous bacteria capable of sulfide oxidation via long distance electron transfer.</title>
        <authorList>
            <person name="Schreiber L."/>
            <person name="Bjerg J.T."/>
            <person name="Boggild A."/>
            <person name="Van De Vossenberg J."/>
            <person name="Meysman F."/>
            <person name="Nielsen L.P."/>
            <person name="Schramm A."/>
            <person name="Kjeldsen K.U."/>
        </authorList>
    </citation>
    <scope>NUCLEOTIDE SEQUENCE [LARGE SCALE GENOMIC DNA]</scope>
    <source>
        <strain evidence="1">A2</strain>
        <strain evidence="2">A5</strain>
    </source>
</reference>
<organism evidence="2 4">
    <name type="scientific">Candidatus Electrothrix marina</name>
    <dbReference type="NCBI Taxonomy" id="1859130"/>
    <lineage>
        <taxon>Bacteria</taxon>
        <taxon>Pseudomonadati</taxon>
        <taxon>Thermodesulfobacteriota</taxon>
        <taxon>Desulfobulbia</taxon>
        <taxon>Desulfobulbales</taxon>
        <taxon>Desulfobulbaceae</taxon>
        <taxon>Candidatus Electrothrix</taxon>
    </lineage>
</organism>
<dbReference type="EMBL" id="MTKS01000175">
    <property type="protein sequence ID" value="RWX51255.1"/>
    <property type="molecule type" value="Genomic_DNA"/>
</dbReference>
<dbReference type="EMBL" id="MTKQ01000094">
    <property type="protein sequence ID" value="RWX48446.1"/>
    <property type="molecule type" value="Genomic_DNA"/>
</dbReference>
<name>A0A444JDT3_9BACT</name>
<evidence type="ECO:0000313" key="1">
    <source>
        <dbReference type="EMBL" id="RWX48446.1"/>
    </source>
</evidence>
<dbReference type="Proteomes" id="UP000286862">
    <property type="component" value="Unassembled WGS sequence"/>
</dbReference>
<keyword evidence="4" id="KW-1185">Reference proteome</keyword>
<gene>
    <name evidence="1" type="ORF">VT99_10943</name>
    <name evidence="2" type="ORF">VU01_11754</name>
</gene>
<protein>
    <submittedName>
        <fullName evidence="2">Uncharacterized protein</fullName>
    </submittedName>
</protein>
<comment type="caution">
    <text evidence="2">The sequence shown here is derived from an EMBL/GenBank/DDBJ whole genome shotgun (WGS) entry which is preliminary data.</text>
</comment>
<accession>A0A444JDT3</accession>
<dbReference type="Proteomes" id="UP000288892">
    <property type="component" value="Unassembled WGS sequence"/>
</dbReference>
<sequence>MCRNIFFFWTRCKSSFCSKKKRGRKLFYNEVGSGEEVGYRTKKQEKKTQVWHWTTPAFSLICSELFSGRRKGMLFFL</sequence>
<evidence type="ECO:0000313" key="4">
    <source>
        <dbReference type="Proteomes" id="UP000288892"/>
    </source>
</evidence>
<dbReference type="AlphaFoldDB" id="A0A444JDT3"/>
<proteinExistence type="predicted"/>
<evidence type="ECO:0000313" key="3">
    <source>
        <dbReference type="Proteomes" id="UP000286862"/>
    </source>
</evidence>
<evidence type="ECO:0000313" key="2">
    <source>
        <dbReference type="EMBL" id="RWX51255.1"/>
    </source>
</evidence>